<keyword evidence="3 5" id="KW-0460">Magnesium</keyword>
<keyword evidence="8" id="KW-1185">Reference proteome</keyword>
<dbReference type="Gene3D" id="3.20.20.60">
    <property type="entry name" value="Phosphoenolpyruvate-binding domains"/>
    <property type="match status" value="1"/>
</dbReference>
<organism evidence="7 8">
    <name type="scientific">Agromyces bracchium</name>
    <dbReference type="NCBI Taxonomy" id="88376"/>
    <lineage>
        <taxon>Bacteria</taxon>
        <taxon>Bacillati</taxon>
        <taxon>Actinomycetota</taxon>
        <taxon>Actinomycetes</taxon>
        <taxon>Micrococcales</taxon>
        <taxon>Microbacteriaceae</taxon>
        <taxon>Agromyces</taxon>
    </lineage>
</organism>
<accession>A0A6I3M3X5</accession>
<gene>
    <name evidence="7" type="ORF">GJ743_00430</name>
</gene>
<dbReference type="InterPro" id="IPR005000">
    <property type="entry name" value="Aldolase/citrate-lyase_domain"/>
</dbReference>
<feature type="binding site" evidence="4">
    <location>
        <position position="145"/>
    </location>
    <ligand>
        <name>substrate</name>
    </ligand>
</feature>
<comment type="caution">
    <text evidence="7">The sequence shown here is derived from an EMBL/GenBank/DDBJ whole genome shotgun (WGS) entry which is preliminary data.</text>
</comment>
<dbReference type="GO" id="GO:0016829">
    <property type="term" value="F:lyase activity"/>
    <property type="evidence" value="ECO:0007669"/>
    <property type="project" value="UniProtKB-KW"/>
</dbReference>
<evidence type="ECO:0000256" key="2">
    <source>
        <dbReference type="ARBA" id="ARBA00022723"/>
    </source>
</evidence>
<dbReference type="InterPro" id="IPR040442">
    <property type="entry name" value="Pyrv_kinase-like_dom_sf"/>
</dbReference>
<sequence>MPVGPETSGVVEAGRTASAAPAALPATVDPSVARSWLLVPGSADGLAHRIAASAADVVVVDLEDGVAAADKPAARDALAEAVGSGLRPWVRIADVASDHWSADVALLRECGPVAGVVLAKVESDRDVRTLHDALGGALPLVALVESARGIEAALEIAEAPGVTRLAFGSGDFRRDTGAADDPLALLFARSRLVCASRAAGLPGPVDGPTVPRDPATLAEASRHAASVGMTGRLCLREEQVATVNAALSPSAVELAWARDVLETLERHGIRDGSDLPRIARAEALLGAAEVFGLDADAAGRHRSDYA</sequence>
<dbReference type="RefSeq" id="WP_155049967.1">
    <property type="nucleotide sequence ID" value="NZ_BAAAIB010000007.1"/>
</dbReference>
<protein>
    <submittedName>
        <fullName evidence="7">CoA ester lyase</fullName>
    </submittedName>
</protein>
<dbReference type="SUPFAM" id="SSF51621">
    <property type="entry name" value="Phosphoenolpyruvate/pyruvate domain"/>
    <property type="match status" value="1"/>
</dbReference>
<dbReference type="PIRSF" id="PIRSF015582">
    <property type="entry name" value="Cit_lyase_B"/>
    <property type="match status" value="1"/>
</dbReference>
<comment type="cofactor">
    <cofactor evidence="1">
        <name>Mg(2+)</name>
        <dbReference type="ChEBI" id="CHEBI:18420"/>
    </cofactor>
</comment>
<dbReference type="PANTHER" id="PTHR32308">
    <property type="entry name" value="LYASE BETA SUBUNIT, PUTATIVE (AFU_ORTHOLOGUE AFUA_4G13030)-RELATED"/>
    <property type="match status" value="1"/>
</dbReference>
<dbReference type="InterPro" id="IPR015813">
    <property type="entry name" value="Pyrv/PenolPyrv_kinase-like_dom"/>
</dbReference>
<dbReference type="Pfam" id="PF03328">
    <property type="entry name" value="HpcH_HpaI"/>
    <property type="match status" value="1"/>
</dbReference>
<keyword evidence="2 5" id="KW-0479">Metal-binding</keyword>
<dbReference type="OrthoDB" id="4322898at2"/>
<evidence type="ECO:0000256" key="3">
    <source>
        <dbReference type="ARBA" id="ARBA00022842"/>
    </source>
</evidence>
<keyword evidence="7" id="KW-0456">Lyase</keyword>
<feature type="binding site" evidence="4">
    <location>
        <position position="91"/>
    </location>
    <ligand>
        <name>substrate</name>
    </ligand>
</feature>
<proteinExistence type="predicted"/>
<evidence type="ECO:0000259" key="6">
    <source>
        <dbReference type="Pfam" id="PF03328"/>
    </source>
</evidence>
<feature type="binding site" evidence="5">
    <location>
        <position position="171"/>
    </location>
    <ligand>
        <name>Mg(2+)</name>
        <dbReference type="ChEBI" id="CHEBI:18420"/>
    </ligand>
</feature>
<reference evidence="7 8" key="1">
    <citation type="submission" date="2019-11" db="EMBL/GenBank/DDBJ databases">
        <title>Agromyces kandeliae sp. nov., isolated from mangrove soil.</title>
        <authorList>
            <person name="Wang R."/>
        </authorList>
    </citation>
    <scope>NUCLEOTIDE SEQUENCE [LARGE SCALE GENOMIC DNA]</scope>
    <source>
        <strain evidence="7 8">JCM 11433</strain>
    </source>
</reference>
<evidence type="ECO:0000256" key="4">
    <source>
        <dbReference type="PIRSR" id="PIRSR015582-1"/>
    </source>
</evidence>
<dbReference type="GO" id="GO:0000287">
    <property type="term" value="F:magnesium ion binding"/>
    <property type="evidence" value="ECO:0007669"/>
    <property type="project" value="TreeGrafter"/>
</dbReference>
<evidence type="ECO:0000256" key="1">
    <source>
        <dbReference type="ARBA" id="ARBA00001946"/>
    </source>
</evidence>
<dbReference type="AlphaFoldDB" id="A0A6I3M3X5"/>
<dbReference type="GO" id="GO:0006107">
    <property type="term" value="P:oxaloacetate metabolic process"/>
    <property type="evidence" value="ECO:0007669"/>
    <property type="project" value="TreeGrafter"/>
</dbReference>
<dbReference type="EMBL" id="WMLB01000001">
    <property type="protein sequence ID" value="MTH66837.1"/>
    <property type="molecule type" value="Genomic_DNA"/>
</dbReference>
<dbReference type="Proteomes" id="UP000433071">
    <property type="component" value="Unassembled WGS sequence"/>
</dbReference>
<evidence type="ECO:0000313" key="7">
    <source>
        <dbReference type="EMBL" id="MTH66837.1"/>
    </source>
</evidence>
<dbReference type="PANTHER" id="PTHR32308:SF10">
    <property type="entry name" value="CITRATE LYASE SUBUNIT BETA"/>
    <property type="match status" value="1"/>
</dbReference>
<dbReference type="InterPro" id="IPR011206">
    <property type="entry name" value="Citrate_lyase_beta/mcl1/mcl2"/>
</dbReference>
<evidence type="ECO:0000256" key="5">
    <source>
        <dbReference type="PIRSR" id="PIRSR015582-2"/>
    </source>
</evidence>
<name>A0A6I3M3X5_9MICO</name>
<evidence type="ECO:0000313" key="8">
    <source>
        <dbReference type="Proteomes" id="UP000433071"/>
    </source>
</evidence>
<feature type="domain" description="HpcH/HpaI aldolase/citrate lyase" evidence="6">
    <location>
        <begin position="34"/>
        <end position="235"/>
    </location>
</feature>
<feature type="binding site" evidence="5">
    <location>
        <position position="145"/>
    </location>
    <ligand>
        <name>Mg(2+)</name>
        <dbReference type="ChEBI" id="CHEBI:18420"/>
    </ligand>
</feature>